<dbReference type="PANTHER" id="PTHR45694:SF5">
    <property type="entry name" value="GLUTAREDOXIN 2"/>
    <property type="match status" value="1"/>
</dbReference>
<dbReference type="OrthoDB" id="418495at2759"/>
<dbReference type="GO" id="GO:0034599">
    <property type="term" value="P:cellular response to oxidative stress"/>
    <property type="evidence" value="ECO:0007669"/>
    <property type="project" value="TreeGrafter"/>
</dbReference>
<protein>
    <recommendedName>
        <fullName evidence="6">Glutaredoxin-2, mitochondrial</fullName>
    </recommendedName>
</protein>
<dbReference type="GO" id="GO:0015038">
    <property type="term" value="F:glutathione disulfide oxidoreductase activity"/>
    <property type="evidence" value="ECO:0007669"/>
    <property type="project" value="TreeGrafter"/>
</dbReference>
<sequence>MSYVTCVKLCCLSVNVNIRKKTTIFIGNCKINYLVVDSLTFDFVNEISRYKSSKMVDLSSPKAQEIYALIKENKIVIFSKTYCPYCDLAKECFDKIGVPYLAVELNKRGDGNEVQSILSQMTGARTVPRVFVKEKCIGGGTDVESLLHSGELAKIVA</sequence>
<evidence type="ECO:0000256" key="6">
    <source>
        <dbReference type="ARBA" id="ARBA00039819"/>
    </source>
</evidence>
<dbReference type="Proteomes" id="UP001153712">
    <property type="component" value="Chromosome 13"/>
</dbReference>
<evidence type="ECO:0000256" key="5">
    <source>
        <dbReference type="ARBA" id="ARBA00038558"/>
    </source>
</evidence>
<evidence type="ECO:0000313" key="9">
    <source>
        <dbReference type="Proteomes" id="UP001153712"/>
    </source>
</evidence>
<dbReference type="PANTHER" id="PTHR45694">
    <property type="entry name" value="GLUTAREDOXIN 2"/>
    <property type="match status" value="1"/>
</dbReference>
<dbReference type="FunFam" id="3.40.30.10:FF:000026">
    <property type="entry name" value="Glutaredoxin 2"/>
    <property type="match status" value="1"/>
</dbReference>
<keyword evidence="9" id="KW-1185">Reference proteome</keyword>
<evidence type="ECO:0000259" key="7">
    <source>
        <dbReference type="Pfam" id="PF00462"/>
    </source>
</evidence>
<evidence type="ECO:0000313" key="8">
    <source>
        <dbReference type="EMBL" id="CAG9856960.1"/>
    </source>
</evidence>
<dbReference type="InterPro" id="IPR002109">
    <property type="entry name" value="Glutaredoxin"/>
</dbReference>
<dbReference type="Gene3D" id="3.40.30.10">
    <property type="entry name" value="Glutaredoxin"/>
    <property type="match status" value="1"/>
</dbReference>
<dbReference type="AlphaFoldDB" id="A0A9N9TJC3"/>
<reference evidence="8" key="1">
    <citation type="submission" date="2022-01" db="EMBL/GenBank/DDBJ databases">
        <authorList>
            <person name="King R."/>
        </authorList>
    </citation>
    <scope>NUCLEOTIDE SEQUENCE</scope>
</reference>
<dbReference type="GO" id="GO:0005737">
    <property type="term" value="C:cytoplasm"/>
    <property type="evidence" value="ECO:0007669"/>
    <property type="project" value="TreeGrafter"/>
</dbReference>
<organism evidence="8 9">
    <name type="scientific">Phyllotreta striolata</name>
    <name type="common">Striped flea beetle</name>
    <name type="synonym">Crioceris striolata</name>
    <dbReference type="NCBI Taxonomy" id="444603"/>
    <lineage>
        <taxon>Eukaryota</taxon>
        <taxon>Metazoa</taxon>
        <taxon>Ecdysozoa</taxon>
        <taxon>Arthropoda</taxon>
        <taxon>Hexapoda</taxon>
        <taxon>Insecta</taxon>
        <taxon>Pterygota</taxon>
        <taxon>Neoptera</taxon>
        <taxon>Endopterygota</taxon>
        <taxon>Coleoptera</taxon>
        <taxon>Polyphaga</taxon>
        <taxon>Cucujiformia</taxon>
        <taxon>Chrysomeloidea</taxon>
        <taxon>Chrysomelidae</taxon>
        <taxon>Galerucinae</taxon>
        <taxon>Alticini</taxon>
        <taxon>Phyllotreta</taxon>
    </lineage>
</organism>
<evidence type="ECO:0000256" key="4">
    <source>
        <dbReference type="ARBA" id="ARBA00037470"/>
    </source>
</evidence>
<name>A0A9N9TJC3_PHYSR</name>
<evidence type="ECO:0000256" key="3">
    <source>
        <dbReference type="ARBA" id="ARBA00023284"/>
    </source>
</evidence>
<keyword evidence="2" id="KW-0318">Glutathionylation</keyword>
<dbReference type="EMBL" id="OU900106">
    <property type="protein sequence ID" value="CAG9856960.1"/>
    <property type="molecule type" value="Genomic_DNA"/>
</dbReference>
<dbReference type="NCBIfam" id="TIGR02180">
    <property type="entry name" value="GRX_euk"/>
    <property type="match status" value="1"/>
</dbReference>
<dbReference type="Pfam" id="PF00462">
    <property type="entry name" value="Glutaredoxin"/>
    <property type="match status" value="1"/>
</dbReference>
<keyword evidence="3" id="KW-0676">Redox-active center</keyword>
<dbReference type="SUPFAM" id="SSF52833">
    <property type="entry name" value="Thioredoxin-like"/>
    <property type="match status" value="1"/>
</dbReference>
<gene>
    <name evidence="8" type="ORF">PHYEVI_LOCUS3371</name>
</gene>
<comment type="function">
    <text evidence="4">Glutathione-dependent oxidoreductase that facilitates the maintenance of mitochondrial redox homeostasis upon induction of apoptosis by oxidative stress. Involved in response to hydrogen peroxide and regulation of apoptosis caused by oxidative stress. Acts as a very efficient catalyst of monothiol reactions because of its high affinity for protein glutathione-mixed disulfides. Can receive electrons not only from glutathione (GSH), but also from thioredoxin reductase supporting both monothiol and dithiol reactions. Efficiently catalyzes both glutathionylation and deglutathionylation of mitochondrial complex I, which in turn regulates the superoxide production by the complex. Overexpression decreases the susceptibility to apoptosis and prevents loss of cardiolipin and cytochrome c release.</text>
</comment>
<evidence type="ECO:0000256" key="1">
    <source>
        <dbReference type="ARBA" id="ARBA00007787"/>
    </source>
</evidence>
<evidence type="ECO:0000256" key="2">
    <source>
        <dbReference type="ARBA" id="ARBA00023206"/>
    </source>
</evidence>
<dbReference type="PROSITE" id="PS51354">
    <property type="entry name" value="GLUTAREDOXIN_2"/>
    <property type="match status" value="1"/>
</dbReference>
<comment type="similarity">
    <text evidence="1">Belongs to the glutaredoxin family.</text>
</comment>
<dbReference type="InterPro" id="IPR036249">
    <property type="entry name" value="Thioredoxin-like_sf"/>
</dbReference>
<feature type="domain" description="Glutaredoxin" evidence="7">
    <location>
        <begin position="75"/>
        <end position="137"/>
    </location>
</feature>
<dbReference type="PRINTS" id="PR00160">
    <property type="entry name" value="GLUTAREDOXIN"/>
</dbReference>
<proteinExistence type="inferred from homology"/>
<dbReference type="CDD" id="cd03419">
    <property type="entry name" value="GRX_GRXh_1_2_like"/>
    <property type="match status" value="1"/>
</dbReference>
<dbReference type="InterPro" id="IPR014025">
    <property type="entry name" value="Glutaredoxin_subgr"/>
</dbReference>
<comment type="subunit">
    <text evidence="5">Monomer; active form. Homodimer; inactive form. The homodimer is probably linked by 1 2Fe-2S cluster.</text>
</comment>
<dbReference type="InterPro" id="IPR011899">
    <property type="entry name" value="Glutaredoxin_euk/vir"/>
</dbReference>
<accession>A0A9N9TJC3</accession>